<evidence type="ECO:0000256" key="1">
    <source>
        <dbReference type="SAM" id="MobiDB-lite"/>
    </source>
</evidence>
<dbReference type="InterPro" id="IPR013087">
    <property type="entry name" value="Znf_C2H2_type"/>
</dbReference>
<reference evidence="4" key="1">
    <citation type="submission" date="2025-08" db="UniProtKB">
        <authorList>
            <consortium name="RefSeq"/>
        </authorList>
    </citation>
    <scope>IDENTIFICATION</scope>
    <source>
        <tissue evidence="4">Gonads</tissue>
    </source>
</reference>
<name>A0A6J2XWY4_SITOR</name>
<accession>A0A6J2XWY4</accession>
<dbReference type="InParanoid" id="A0A6J2XWY4"/>
<evidence type="ECO:0000313" key="3">
    <source>
        <dbReference type="Proteomes" id="UP000504635"/>
    </source>
</evidence>
<feature type="region of interest" description="Disordered" evidence="1">
    <location>
        <begin position="318"/>
        <end position="434"/>
    </location>
</feature>
<feature type="domain" description="C2H2-type" evidence="2">
    <location>
        <begin position="620"/>
        <end position="640"/>
    </location>
</feature>
<feature type="compositionally biased region" description="Basic and acidic residues" evidence="1">
    <location>
        <begin position="329"/>
        <end position="340"/>
    </location>
</feature>
<gene>
    <name evidence="4" type="primary">LOC115881688</name>
</gene>
<dbReference type="PROSITE" id="PS00028">
    <property type="entry name" value="ZINC_FINGER_C2H2_1"/>
    <property type="match status" value="1"/>
</dbReference>
<dbReference type="AlphaFoldDB" id="A0A6J2XWY4"/>
<evidence type="ECO:0000313" key="4">
    <source>
        <dbReference type="RefSeq" id="XP_030755139.1"/>
    </source>
</evidence>
<sequence length="736" mass="84308">MAVYKHCRCCLKYQNNYVAFNFTDSESKFSVSAALRLVVPELVISACLQNRRLSSPSTRTNYTAQTGLRKPKLSARRRKHRPCFLVCTRYSFPVHTHGRPDTNQFAQNQQAPKKAVICTQCYALLILSYNFRLQTFKTENIISAFRKKDRHIPNFSEEDLAEVAKLIHNTDGTAPEPLRNEEEIIKIIEAAEYFLKGNNSNLVINENDLTKQSVESVKLGENGGDTNETDSNSEKYHEEKTIEHKNEELDAGNYIRLPQGILTKHYLKQSELWSSVNTNVSDKENQTYRLEPGEVLPLTAKLTPVKYKIDRNLSDETLKDSSLNTSGPKSDEKRLSRPSEDVNSNTEVKQLIPTHNSQLDCSSTTPPNSSIASKTKPKKRQSKAKIKAIEEDPNVSRKGRRVSKKSINKRKTKSLSPKEDMEVENNNTAISKPPDVSQETLYENLDIKKEPLYAEDYLNFFEYTEEENHDMEWNNESLSSAFQSMDNIHNIDNIVDILPEIGDEIDTPEYVRINSIRPASFKDIKNQLSGEPVGTDKSSVKKDKKRSISQPGVYYPTYPIYSETGDYINDHDYLSTPYVTNGILRRIGKRRVCVCWLCDASHAVGQHGFHMRRHEKSTTCTVCHVNFHNVFLLNIHVKRHYSYCNPCKTTVSYLSHHLHVKCDTANEESKCENDQYYKDIPDKNFDNQEVSLKEKVTGTKPVKTQSQQQLKPDKDLLNIRKSSRIAKCTNNKIQMK</sequence>
<dbReference type="RefSeq" id="XP_030755139.1">
    <property type="nucleotide sequence ID" value="XM_030899279.1"/>
</dbReference>
<organism evidence="3 4">
    <name type="scientific">Sitophilus oryzae</name>
    <name type="common">Rice weevil</name>
    <name type="synonym">Curculio oryzae</name>
    <dbReference type="NCBI Taxonomy" id="7048"/>
    <lineage>
        <taxon>Eukaryota</taxon>
        <taxon>Metazoa</taxon>
        <taxon>Ecdysozoa</taxon>
        <taxon>Arthropoda</taxon>
        <taxon>Hexapoda</taxon>
        <taxon>Insecta</taxon>
        <taxon>Pterygota</taxon>
        <taxon>Neoptera</taxon>
        <taxon>Endopterygota</taxon>
        <taxon>Coleoptera</taxon>
        <taxon>Polyphaga</taxon>
        <taxon>Cucujiformia</taxon>
        <taxon>Curculionidae</taxon>
        <taxon>Dryophthorinae</taxon>
        <taxon>Sitophilus</taxon>
    </lineage>
</organism>
<dbReference type="Proteomes" id="UP000504635">
    <property type="component" value="Unplaced"/>
</dbReference>
<dbReference type="GeneID" id="115881688"/>
<dbReference type="KEGG" id="soy:115881688"/>
<feature type="compositionally biased region" description="Basic residues" evidence="1">
    <location>
        <begin position="375"/>
        <end position="386"/>
    </location>
</feature>
<evidence type="ECO:0000259" key="2">
    <source>
        <dbReference type="PROSITE" id="PS00028"/>
    </source>
</evidence>
<feature type="compositionally biased region" description="Basic residues" evidence="1">
    <location>
        <begin position="397"/>
        <end position="413"/>
    </location>
</feature>
<feature type="compositionally biased region" description="Polar residues" evidence="1">
    <location>
        <begin position="341"/>
        <end position="373"/>
    </location>
</feature>
<keyword evidence="3" id="KW-1185">Reference proteome</keyword>
<proteinExistence type="predicted"/>
<dbReference type="OrthoDB" id="6774719at2759"/>
<protein>
    <submittedName>
        <fullName evidence="4">Uncharacterized protein LOC115881688 isoform X1</fullName>
    </submittedName>
</protein>